<feature type="transmembrane region" description="Helical" evidence="4">
    <location>
        <begin position="277"/>
        <end position="300"/>
    </location>
</feature>
<sequence>MATPFPGDSTEKRSVPGNTYEPVTRGRDIESQAGTEDGGDGIDVAEKGAQENDCTLVRSFTPGNRQLDIEPPPDGGMQAWLQVLMGHLVIFNSFGYTNSYGFFESYYTTELGLTASTLSWPGSIQIFLAFLVGTVSGRACDAGYLRSVLALGFAFQLLSVFSTSFCTQYWQILIAQGICQGLGNGLSFTPAVSTVATYFLKRRALAIALVSCGNATGGVVFPLLAQQLIPRIGFGWTLRVMGFVMLFNMVIVLSIAKNRLPPRTSGPLVDMTAFKDVAWVLFVISTFLMFWVLFFAITYINLYGTNIIGVSHSTSTNILLILNAVGVPGRIIPCLISDYYLGPINTVVPLACICSLLFFLWQTVHTYGGLIGFAIAFGFINTGVQVLATTSMSSLCRDVSKMGTRVGMALTILSFATLTGGPIAGALIDADHGNFLYAQIFGGVVIAVGTVVLVGARISQTGMHIMVRM</sequence>
<keyword evidence="4" id="KW-0472">Membrane</keyword>
<dbReference type="SUPFAM" id="SSF103473">
    <property type="entry name" value="MFS general substrate transporter"/>
    <property type="match status" value="1"/>
</dbReference>
<feature type="transmembrane region" description="Helical" evidence="4">
    <location>
        <begin position="306"/>
        <end position="327"/>
    </location>
</feature>
<evidence type="ECO:0000256" key="3">
    <source>
        <dbReference type="SAM" id="MobiDB-lite"/>
    </source>
</evidence>
<dbReference type="Pfam" id="PF07690">
    <property type="entry name" value="MFS_1"/>
    <property type="match status" value="1"/>
</dbReference>
<dbReference type="AlphaFoldDB" id="A0A3D8R1D1"/>
<comment type="similarity">
    <text evidence="2">Belongs to the major facilitator superfamily. Monocarboxylate porter (TC 2.A.1.13) family.</text>
</comment>
<dbReference type="PANTHER" id="PTHR11360:SF130">
    <property type="entry name" value="MAJOR FACILITATOR SUPERFAMILY (MFS) PROFILE DOMAIN-CONTAINING PROTEIN-RELATED"/>
    <property type="match status" value="1"/>
</dbReference>
<evidence type="ECO:0000256" key="1">
    <source>
        <dbReference type="ARBA" id="ARBA00004141"/>
    </source>
</evidence>
<gene>
    <name evidence="5" type="ORF">BP6252_09030</name>
</gene>
<feature type="transmembrane region" description="Helical" evidence="4">
    <location>
        <begin position="236"/>
        <end position="256"/>
    </location>
</feature>
<feature type="transmembrane region" description="Helical" evidence="4">
    <location>
        <begin position="339"/>
        <end position="361"/>
    </location>
</feature>
<comment type="subcellular location">
    <subcellularLocation>
        <location evidence="1">Membrane</location>
        <topology evidence="1">Multi-pass membrane protein</topology>
    </subcellularLocation>
</comment>
<dbReference type="GO" id="GO:0016020">
    <property type="term" value="C:membrane"/>
    <property type="evidence" value="ECO:0007669"/>
    <property type="project" value="UniProtKB-SubCell"/>
</dbReference>
<organism evidence="5 6">
    <name type="scientific">Coleophoma cylindrospora</name>
    <dbReference type="NCBI Taxonomy" id="1849047"/>
    <lineage>
        <taxon>Eukaryota</taxon>
        <taxon>Fungi</taxon>
        <taxon>Dikarya</taxon>
        <taxon>Ascomycota</taxon>
        <taxon>Pezizomycotina</taxon>
        <taxon>Leotiomycetes</taxon>
        <taxon>Helotiales</taxon>
        <taxon>Dermateaceae</taxon>
        <taxon>Coleophoma</taxon>
    </lineage>
</organism>
<dbReference type="OrthoDB" id="6499973at2759"/>
<dbReference type="GO" id="GO:0022857">
    <property type="term" value="F:transmembrane transporter activity"/>
    <property type="evidence" value="ECO:0007669"/>
    <property type="project" value="InterPro"/>
</dbReference>
<keyword evidence="6" id="KW-1185">Reference proteome</keyword>
<feature type="transmembrane region" description="Helical" evidence="4">
    <location>
        <begin position="79"/>
        <end position="97"/>
    </location>
</feature>
<feature type="transmembrane region" description="Helical" evidence="4">
    <location>
        <begin position="434"/>
        <end position="456"/>
    </location>
</feature>
<feature type="transmembrane region" description="Helical" evidence="4">
    <location>
        <begin position="367"/>
        <end position="388"/>
    </location>
</feature>
<evidence type="ECO:0000313" key="5">
    <source>
        <dbReference type="EMBL" id="RDW67634.1"/>
    </source>
</evidence>
<keyword evidence="4" id="KW-1133">Transmembrane helix</keyword>
<evidence type="ECO:0000256" key="2">
    <source>
        <dbReference type="ARBA" id="ARBA00006727"/>
    </source>
</evidence>
<comment type="caution">
    <text evidence="5">The sequence shown here is derived from an EMBL/GenBank/DDBJ whole genome shotgun (WGS) entry which is preliminary data.</text>
</comment>
<dbReference type="Proteomes" id="UP000256645">
    <property type="component" value="Unassembled WGS sequence"/>
</dbReference>
<reference evidence="5 6" key="1">
    <citation type="journal article" date="2018" name="IMA Fungus">
        <title>IMA Genome-F 9: Draft genome sequence of Annulohypoxylon stygium, Aspergillus mulundensis, Berkeleyomyces basicola (syn. Thielaviopsis basicola), Ceratocystis smalleyi, two Cercospora beticola strains, Coleophoma cylindrospora, Fusarium fracticaudum, Phialophora cf. hyalina, and Morchella septimelata.</title>
        <authorList>
            <person name="Wingfield B.D."/>
            <person name="Bills G.F."/>
            <person name="Dong Y."/>
            <person name="Huang W."/>
            <person name="Nel W.J."/>
            <person name="Swalarsk-Parry B.S."/>
            <person name="Vaghefi N."/>
            <person name="Wilken P.M."/>
            <person name="An Z."/>
            <person name="de Beer Z.W."/>
            <person name="De Vos L."/>
            <person name="Chen L."/>
            <person name="Duong T.A."/>
            <person name="Gao Y."/>
            <person name="Hammerbacher A."/>
            <person name="Kikkert J.R."/>
            <person name="Li Y."/>
            <person name="Li H."/>
            <person name="Li K."/>
            <person name="Li Q."/>
            <person name="Liu X."/>
            <person name="Ma X."/>
            <person name="Naidoo K."/>
            <person name="Pethybridge S.J."/>
            <person name="Sun J."/>
            <person name="Steenkamp E.T."/>
            <person name="van der Nest M.A."/>
            <person name="van Wyk S."/>
            <person name="Wingfield M.J."/>
            <person name="Xiong C."/>
            <person name="Yue Q."/>
            <person name="Zhang X."/>
        </authorList>
    </citation>
    <scope>NUCLEOTIDE SEQUENCE [LARGE SCALE GENOMIC DNA]</scope>
    <source>
        <strain evidence="5 6">BP6252</strain>
    </source>
</reference>
<name>A0A3D8R1D1_9HELO</name>
<evidence type="ECO:0000256" key="4">
    <source>
        <dbReference type="SAM" id="Phobius"/>
    </source>
</evidence>
<dbReference type="InterPro" id="IPR036259">
    <property type="entry name" value="MFS_trans_sf"/>
</dbReference>
<dbReference type="InterPro" id="IPR011701">
    <property type="entry name" value="MFS"/>
</dbReference>
<proteinExistence type="inferred from homology"/>
<dbReference type="EMBL" id="PDLM01000010">
    <property type="protein sequence ID" value="RDW67634.1"/>
    <property type="molecule type" value="Genomic_DNA"/>
</dbReference>
<dbReference type="Gene3D" id="1.20.1250.20">
    <property type="entry name" value="MFS general substrate transporter like domains"/>
    <property type="match status" value="2"/>
</dbReference>
<feature type="transmembrane region" description="Helical" evidence="4">
    <location>
        <begin position="409"/>
        <end position="428"/>
    </location>
</feature>
<feature type="transmembrane region" description="Helical" evidence="4">
    <location>
        <begin position="148"/>
        <end position="170"/>
    </location>
</feature>
<protein>
    <recommendedName>
        <fullName evidence="7">Major facilitator superfamily (MFS) profile domain-containing protein</fullName>
    </recommendedName>
</protein>
<dbReference type="PANTHER" id="PTHR11360">
    <property type="entry name" value="MONOCARBOXYLATE TRANSPORTER"/>
    <property type="match status" value="1"/>
</dbReference>
<accession>A0A3D8R1D1</accession>
<feature type="transmembrane region" description="Helical" evidence="4">
    <location>
        <begin position="205"/>
        <end position="224"/>
    </location>
</feature>
<evidence type="ECO:0000313" key="6">
    <source>
        <dbReference type="Proteomes" id="UP000256645"/>
    </source>
</evidence>
<dbReference type="InterPro" id="IPR050327">
    <property type="entry name" value="Proton-linked_MCT"/>
</dbReference>
<evidence type="ECO:0008006" key="7">
    <source>
        <dbReference type="Google" id="ProtNLM"/>
    </source>
</evidence>
<keyword evidence="4" id="KW-0812">Transmembrane</keyword>
<feature type="transmembrane region" description="Helical" evidence="4">
    <location>
        <begin position="117"/>
        <end position="136"/>
    </location>
</feature>
<feature type="region of interest" description="Disordered" evidence="3">
    <location>
        <begin position="1"/>
        <end position="47"/>
    </location>
</feature>